<keyword evidence="5 7" id="KW-0234">DNA repair</keyword>
<dbReference type="SUPFAM" id="SSF50249">
    <property type="entry name" value="Nucleic acid-binding proteins"/>
    <property type="match status" value="1"/>
</dbReference>
<dbReference type="GO" id="GO:0006310">
    <property type="term" value="P:DNA recombination"/>
    <property type="evidence" value="ECO:0007669"/>
    <property type="project" value="UniProtKB-UniRule"/>
</dbReference>
<dbReference type="Pfam" id="PF02565">
    <property type="entry name" value="RecO_C"/>
    <property type="match status" value="1"/>
</dbReference>
<evidence type="ECO:0000256" key="3">
    <source>
        <dbReference type="ARBA" id="ARBA00022763"/>
    </source>
</evidence>
<dbReference type="Gene3D" id="2.40.50.140">
    <property type="entry name" value="Nucleic acid-binding proteins"/>
    <property type="match status" value="1"/>
</dbReference>
<dbReference type="AlphaFoldDB" id="G5KFL3"/>
<dbReference type="SUPFAM" id="SSF57863">
    <property type="entry name" value="ArfGap/RecO-like zinc finger"/>
    <property type="match status" value="1"/>
</dbReference>
<keyword evidence="10" id="KW-1185">Reference proteome</keyword>
<dbReference type="Gene3D" id="1.20.1440.120">
    <property type="entry name" value="Recombination protein O, C-terminal domain"/>
    <property type="match status" value="1"/>
</dbReference>
<evidence type="ECO:0000313" key="10">
    <source>
        <dbReference type="Proteomes" id="UP000005388"/>
    </source>
</evidence>
<evidence type="ECO:0000256" key="5">
    <source>
        <dbReference type="ARBA" id="ARBA00023204"/>
    </source>
</evidence>
<keyword evidence="3 7" id="KW-0227">DNA damage</keyword>
<feature type="domain" description="DNA replication/recombination mediator RecO N-terminal" evidence="8">
    <location>
        <begin position="1"/>
        <end position="77"/>
    </location>
</feature>
<dbReference type="RefSeq" id="WP_006738489.1">
    <property type="nucleotide sequence ID" value="NZ_AEUZ02000001.1"/>
</dbReference>
<protein>
    <recommendedName>
        <fullName evidence="2 7">DNA repair protein RecO</fullName>
    </recommendedName>
    <alternativeName>
        <fullName evidence="6 7">Recombination protein O</fullName>
    </alternativeName>
</protein>
<comment type="caution">
    <text evidence="9">The sequence shown here is derived from an EMBL/GenBank/DDBJ whole genome shotgun (WGS) entry which is preliminary data.</text>
</comment>
<sequence>MQTKESQGIVLYNKDFREDDMLVKIFTETSGKKMFFVKRARKSTLASVIQPLTQANFLLKLSDSGLSYIDDYKEVETYKSINEDIFKLAYASYIMALADAAISDNEPDPHLFQFLQKTLTLMNEGLDYDVLTNIFEIQLLDRFGVQLNFDDCLFCHRKAQAFDFSYRYSGVICPEHFSKDERRAHVDPNVIYLINRFQNIQFDDLKTISIKTDMKVKLRLFIDSIYDEYVGIHLKSKRFIDDLAKWGDIMR</sequence>
<evidence type="ECO:0000313" key="9">
    <source>
        <dbReference type="EMBL" id="EHJ55696.1"/>
    </source>
</evidence>
<evidence type="ECO:0000259" key="8">
    <source>
        <dbReference type="Pfam" id="PF11967"/>
    </source>
</evidence>
<organism evidence="9 10">
    <name type="scientific">Streptococcus urinalis 2285-97</name>
    <dbReference type="NCBI Taxonomy" id="764291"/>
    <lineage>
        <taxon>Bacteria</taxon>
        <taxon>Bacillati</taxon>
        <taxon>Bacillota</taxon>
        <taxon>Bacilli</taxon>
        <taxon>Lactobacillales</taxon>
        <taxon>Streptococcaceae</taxon>
        <taxon>Streptococcus</taxon>
    </lineage>
</organism>
<comment type="function">
    <text evidence="7">Involved in DNA repair and RecF pathway recombination.</text>
</comment>
<dbReference type="PANTHER" id="PTHR33991:SF1">
    <property type="entry name" value="DNA REPAIR PROTEIN RECO"/>
    <property type="match status" value="1"/>
</dbReference>
<evidence type="ECO:0000256" key="6">
    <source>
        <dbReference type="ARBA" id="ARBA00033409"/>
    </source>
</evidence>
<dbReference type="InterPro" id="IPR037278">
    <property type="entry name" value="ARFGAP/RecO"/>
</dbReference>
<dbReference type="InterPro" id="IPR022572">
    <property type="entry name" value="DNA_rep/recomb_RecO_N"/>
</dbReference>
<dbReference type="GO" id="GO:0006302">
    <property type="term" value="P:double-strand break repair"/>
    <property type="evidence" value="ECO:0007669"/>
    <property type="project" value="TreeGrafter"/>
</dbReference>
<dbReference type="eggNOG" id="COG1381">
    <property type="taxonomic scope" value="Bacteria"/>
</dbReference>
<evidence type="ECO:0000256" key="2">
    <source>
        <dbReference type="ARBA" id="ARBA00021310"/>
    </source>
</evidence>
<evidence type="ECO:0000256" key="4">
    <source>
        <dbReference type="ARBA" id="ARBA00023172"/>
    </source>
</evidence>
<dbReference type="InterPro" id="IPR003717">
    <property type="entry name" value="RecO"/>
</dbReference>
<dbReference type="HAMAP" id="MF_00201">
    <property type="entry name" value="RecO"/>
    <property type="match status" value="1"/>
</dbReference>
<name>G5KFL3_9STRE</name>
<reference evidence="9 10" key="1">
    <citation type="journal article" date="2014" name="Int. J. Syst. Evol. Microbiol.">
        <title>Phylogenomics and the dynamic genome evolution of the genus Streptococcus.</title>
        <authorList>
            <consortium name="The Broad Institute Genome Sequencing Platform"/>
            <person name="Richards V.P."/>
            <person name="Palmer S.R."/>
            <person name="Pavinski Bitar P.D."/>
            <person name="Qin X."/>
            <person name="Weinstock G.M."/>
            <person name="Highlander S.K."/>
            <person name="Town C.D."/>
            <person name="Burne R.A."/>
            <person name="Stanhope M.J."/>
        </authorList>
    </citation>
    <scope>NUCLEOTIDE SEQUENCE [LARGE SCALE GENOMIC DNA]</scope>
    <source>
        <strain evidence="9 10">2285-97</strain>
    </source>
</reference>
<proteinExistence type="inferred from homology"/>
<dbReference type="EMBL" id="AEUZ02000001">
    <property type="protein sequence ID" value="EHJ55696.1"/>
    <property type="molecule type" value="Genomic_DNA"/>
</dbReference>
<dbReference type="Pfam" id="PF11967">
    <property type="entry name" value="RecO_N"/>
    <property type="match status" value="1"/>
</dbReference>
<dbReference type="GO" id="GO:0043590">
    <property type="term" value="C:bacterial nucleoid"/>
    <property type="evidence" value="ECO:0007669"/>
    <property type="project" value="TreeGrafter"/>
</dbReference>
<dbReference type="NCBIfam" id="TIGR00613">
    <property type="entry name" value="reco"/>
    <property type="match status" value="1"/>
</dbReference>
<dbReference type="Proteomes" id="UP000005388">
    <property type="component" value="Unassembled WGS sequence"/>
</dbReference>
<dbReference type="STRING" id="764291.STRUR_2280"/>
<accession>G5KFL3</accession>
<evidence type="ECO:0000256" key="1">
    <source>
        <dbReference type="ARBA" id="ARBA00007452"/>
    </source>
</evidence>
<dbReference type="InterPro" id="IPR012340">
    <property type="entry name" value="NA-bd_OB-fold"/>
</dbReference>
<gene>
    <name evidence="7 9" type="primary">recO</name>
    <name evidence="9" type="ORF">STRUR_2280</name>
</gene>
<dbReference type="PANTHER" id="PTHR33991">
    <property type="entry name" value="DNA REPAIR PROTEIN RECO"/>
    <property type="match status" value="1"/>
</dbReference>
<evidence type="ECO:0000256" key="7">
    <source>
        <dbReference type="HAMAP-Rule" id="MF_00201"/>
    </source>
</evidence>
<comment type="similarity">
    <text evidence="1 7">Belongs to the RecO family.</text>
</comment>
<keyword evidence="4 7" id="KW-0233">DNA recombination</keyword>
<dbReference type="InterPro" id="IPR042242">
    <property type="entry name" value="RecO_C"/>
</dbReference>